<protein>
    <submittedName>
        <fullName evidence="3">Uncharacterized protein</fullName>
    </submittedName>
</protein>
<accession>A0A5S6QCV3</accession>
<feature type="region of interest" description="Disordered" evidence="1">
    <location>
        <begin position="1"/>
        <end position="25"/>
    </location>
</feature>
<sequence length="123" mass="13855">MGRAAEGERTVLRKPHSPSMLTGPLLTDYNFSKHLKGRKTNSLPMKEMRRKVSTSLSLSEPQNSVLTEQTEALPRWQKRVAPISTGQPCKPRYTRPRLAVKPQGPRCDNRPNARIHNTSANIV</sequence>
<feature type="region of interest" description="Disordered" evidence="1">
    <location>
        <begin position="83"/>
        <end position="123"/>
    </location>
</feature>
<dbReference type="WBParaSite" id="TMUE_1000005186.1">
    <property type="protein sequence ID" value="TMUE_1000005186.1"/>
    <property type="gene ID" value="WBGene00285240"/>
</dbReference>
<evidence type="ECO:0000256" key="1">
    <source>
        <dbReference type="SAM" id="MobiDB-lite"/>
    </source>
</evidence>
<organism evidence="2 3">
    <name type="scientific">Trichuris muris</name>
    <name type="common">Mouse whipworm</name>
    <dbReference type="NCBI Taxonomy" id="70415"/>
    <lineage>
        <taxon>Eukaryota</taxon>
        <taxon>Metazoa</taxon>
        <taxon>Ecdysozoa</taxon>
        <taxon>Nematoda</taxon>
        <taxon>Enoplea</taxon>
        <taxon>Dorylaimia</taxon>
        <taxon>Trichinellida</taxon>
        <taxon>Trichuridae</taxon>
        <taxon>Trichuris</taxon>
    </lineage>
</organism>
<proteinExistence type="predicted"/>
<name>A0A5S6QCV3_TRIMR</name>
<keyword evidence="2" id="KW-1185">Reference proteome</keyword>
<evidence type="ECO:0000313" key="3">
    <source>
        <dbReference type="WBParaSite" id="TMUE_1000005186.1"/>
    </source>
</evidence>
<dbReference type="AlphaFoldDB" id="A0A5S6QCV3"/>
<dbReference type="Proteomes" id="UP000046395">
    <property type="component" value="Unassembled WGS sequence"/>
</dbReference>
<evidence type="ECO:0000313" key="2">
    <source>
        <dbReference type="Proteomes" id="UP000046395"/>
    </source>
</evidence>
<feature type="compositionally biased region" description="Basic and acidic residues" evidence="1">
    <location>
        <begin position="1"/>
        <end position="11"/>
    </location>
</feature>
<reference evidence="3" key="1">
    <citation type="submission" date="2019-12" db="UniProtKB">
        <authorList>
            <consortium name="WormBaseParasite"/>
        </authorList>
    </citation>
    <scope>IDENTIFICATION</scope>
</reference>